<dbReference type="GO" id="GO:0005737">
    <property type="term" value="C:cytoplasm"/>
    <property type="evidence" value="ECO:0007669"/>
    <property type="project" value="TreeGrafter"/>
</dbReference>
<dbReference type="GO" id="GO:0048040">
    <property type="term" value="F:UDP-glucuronate decarboxylase activity"/>
    <property type="evidence" value="ECO:0007669"/>
    <property type="project" value="TreeGrafter"/>
</dbReference>
<comment type="cofactor">
    <cofactor evidence="1">
        <name>NAD(+)</name>
        <dbReference type="ChEBI" id="CHEBI:57540"/>
    </cofactor>
</comment>
<dbReference type="PANTHER" id="PTHR43078:SF6">
    <property type="entry name" value="UDP-GLUCURONIC ACID DECARBOXYLASE 1"/>
    <property type="match status" value="1"/>
</dbReference>
<evidence type="ECO:0000313" key="8">
    <source>
        <dbReference type="Proteomes" id="UP000231579"/>
    </source>
</evidence>
<keyword evidence="5" id="KW-0472">Membrane</keyword>
<dbReference type="Pfam" id="PF01370">
    <property type="entry name" value="Epimerase"/>
    <property type="match status" value="1"/>
</dbReference>
<dbReference type="InterPro" id="IPR044516">
    <property type="entry name" value="UXS-like"/>
</dbReference>
<keyword evidence="5" id="KW-0812">Transmembrane</keyword>
<dbReference type="SUPFAM" id="SSF51735">
    <property type="entry name" value="NAD(P)-binding Rossmann-fold domains"/>
    <property type="match status" value="1"/>
</dbReference>
<keyword evidence="5" id="KW-1133">Transmembrane helix</keyword>
<accession>A0A2M8L7F3</accession>
<proteinExistence type="predicted"/>
<evidence type="ECO:0000256" key="1">
    <source>
        <dbReference type="ARBA" id="ARBA00001911"/>
    </source>
</evidence>
<dbReference type="Gene3D" id="3.40.50.720">
    <property type="entry name" value="NAD(P)-binding Rossmann-like Domain"/>
    <property type="match status" value="1"/>
</dbReference>
<evidence type="ECO:0000256" key="5">
    <source>
        <dbReference type="SAM" id="Phobius"/>
    </source>
</evidence>
<dbReference type="InterPro" id="IPR025101">
    <property type="entry name" value="DUF4012"/>
</dbReference>
<protein>
    <recommendedName>
        <fullName evidence="6">NAD-dependent epimerase/dehydratase domain-containing protein</fullName>
    </recommendedName>
</protein>
<evidence type="ECO:0000259" key="6">
    <source>
        <dbReference type="Pfam" id="PF01370"/>
    </source>
</evidence>
<name>A0A2M8L7F3_9BACT</name>
<dbReference type="PANTHER" id="PTHR43078">
    <property type="entry name" value="UDP-GLUCURONIC ACID DECARBOXYLASE-RELATED"/>
    <property type="match status" value="1"/>
</dbReference>
<dbReference type="InterPro" id="IPR036291">
    <property type="entry name" value="NAD(P)-bd_dom_sf"/>
</dbReference>
<dbReference type="Proteomes" id="UP000231579">
    <property type="component" value="Unassembled WGS sequence"/>
</dbReference>
<dbReference type="GO" id="GO:0042732">
    <property type="term" value="P:D-xylose metabolic process"/>
    <property type="evidence" value="ECO:0007669"/>
    <property type="project" value="InterPro"/>
</dbReference>
<feature type="domain" description="NAD-dependent epimerase/dehydratase" evidence="6">
    <location>
        <begin position="15"/>
        <end position="84"/>
    </location>
</feature>
<comment type="caution">
    <text evidence="7">The sequence shown here is derived from an EMBL/GenBank/DDBJ whole genome shotgun (WGS) entry which is preliminary data.</text>
</comment>
<organism evidence="7 8">
    <name type="scientific">Candidatus Shapirobacteria bacterium CG10_big_fil_rev_8_21_14_0_10_48_15</name>
    <dbReference type="NCBI Taxonomy" id="1974484"/>
    <lineage>
        <taxon>Bacteria</taxon>
        <taxon>Candidatus Shapironibacteriota</taxon>
    </lineage>
</organism>
<evidence type="ECO:0000313" key="7">
    <source>
        <dbReference type="EMBL" id="PJE70169.1"/>
    </source>
</evidence>
<evidence type="ECO:0000256" key="2">
    <source>
        <dbReference type="ARBA" id="ARBA00022793"/>
    </source>
</evidence>
<reference evidence="8" key="1">
    <citation type="submission" date="2017-09" db="EMBL/GenBank/DDBJ databases">
        <title>Depth-based differentiation of microbial function through sediment-hosted aquifers and enrichment of novel symbionts in the deep terrestrial subsurface.</title>
        <authorList>
            <person name="Probst A.J."/>
            <person name="Ladd B."/>
            <person name="Jarett J.K."/>
            <person name="Geller-Mcgrath D.E."/>
            <person name="Sieber C.M.K."/>
            <person name="Emerson J.B."/>
            <person name="Anantharaman K."/>
            <person name="Thomas B.C."/>
            <person name="Malmstrom R."/>
            <person name="Stieglmeier M."/>
            <person name="Klingl A."/>
            <person name="Woyke T."/>
            <person name="Ryan C.M."/>
            <person name="Banfield J.F."/>
        </authorList>
    </citation>
    <scope>NUCLEOTIDE SEQUENCE [LARGE SCALE GENOMIC DNA]</scope>
</reference>
<feature type="non-terminal residue" evidence="7">
    <location>
        <position position="630"/>
    </location>
</feature>
<keyword evidence="3" id="KW-0520">NAD</keyword>
<evidence type="ECO:0000256" key="4">
    <source>
        <dbReference type="ARBA" id="ARBA00023239"/>
    </source>
</evidence>
<keyword evidence="4" id="KW-0456">Lyase</keyword>
<sequence>MITVQQKFEKKPVAIVAGGAGCLGSFLCEALILNGCRVICLDKLSVGRKENLQKIFSSPDFSFFKHDLAKPFAFQDDVAFIFNLAVFPQSSQNLLGLAGRTGAKYLEVRGLGDRQAMAFGQVNARVVYVRDVYGPRMNLDRQSLTVSLFKAAIFGFPLKLPGDGLVKVYPTFVADVIYGITKAMFGAGTDGQQLALFERQGVSALTLAKKLQAKSSRELKIERQSGAKKLTDDLFSNQLKFSAEWHSQTLLDEGIERTLKFFAGRKRAALPPEQEASLLTSLPPVVGQPRRSGPLVFLALAVLIFLAPFLFLMTDFFWGGYHLQKSQQAVLDLDLKTAKRSAQKSTKSFVRLQKGLGYFAPFFELLGQRKIYQQGNQIISLAKISTDGLAHLGEVGETMEDLAGFVLKDEAGDLAALTSQMAADFDYSYRQFSLVQAELEKTQTTVWLARFGRWQQQLPAIRQLLGDAKALVLTLPELTGGRQKKTYLVLLQNNHELRPTGGFIGSFALVTFDRGRLVDFEVQDVYNADGQLKGHVEPPAALKKYLGEANWWLRDSNWDPDFPTSAQRAAWFLQKETGRSVNGVLASNLFLAQQLLTAAGEIQLPDFDEKITAANLFDRAEYYAEVGFFP</sequence>
<dbReference type="PROSITE" id="PS51257">
    <property type="entry name" value="PROKAR_LIPOPROTEIN"/>
    <property type="match status" value="1"/>
</dbReference>
<gene>
    <name evidence="7" type="ORF">COU97_01070</name>
</gene>
<keyword evidence="2" id="KW-0210">Decarboxylase</keyword>
<dbReference type="GO" id="GO:0070403">
    <property type="term" value="F:NAD+ binding"/>
    <property type="evidence" value="ECO:0007669"/>
    <property type="project" value="InterPro"/>
</dbReference>
<dbReference type="Pfam" id="PF13196">
    <property type="entry name" value="DUF4012"/>
    <property type="match status" value="1"/>
</dbReference>
<dbReference type="InterPro" id="IPR001509">
    <property type="entry name" value="Epimerase_deHydtase"/>
</dbReference>
<feature type="transmembrane region" description="Helical" evidence="5">
    <location>
        <begin position="295"/>
        <end position="318"/>
    </location>
</feature>
<evidence type="ECO:0000256" key="3">
    <source>
        <dbReference type="ARBA" id="ARBA00023027"/>
    </source>
</evidence>
<dbReference type="EMBL" id="PFEM01000016">
    <property type="protein sequence ID" value="PJE70169.1"/>
    <property type="molecule type" value="Genomic_DNA"/>
</dbReference>
<dbReference type="AlphaFoldDB" id="A0A2M8L7F3"/>